<evidence type="ECO:0000313" key="4">
    <source>
        <dbReference type="Proteomes" id="UP001457282"/>
    </source>
</evidence>
<sequence>MEHIYPQHSVGMARCLATPLGGLVDVLCLIVTNSVGEARQSLRSYLASSFATDLLNDVGQLRQNTAFLASKEAEKAALASLKTLESQIAEERRLWGEARSKLEADLCNSRVRLVALESELKVSKESLANVQREFHDSREAWEDMVEEALIDMREDHEQEKERLVEMLMAKSIKAKEPTQESPSQAIPQDFRGQTNKGPDEVPNT</sequence>
<dbReference type="EMBL" id="JBEDUW010000338">
    <property type="protein sequence ID" value="KAK9901061.1"/>
    <property type="molecule type" value="Genomic_DNA"/>
</dbReference>
<gene>
    <name evidence="3" type="ORF">M0R45_002299</name>
</gene>
<organism evidence="3 4">
    <name type="scientific">Rubus argutus</name>
    <name type="common">Southern blackberry</name>
    <dbReference type="NCBI Taxonomy" id="59490"/>
    <lineage>
        <taxon>Eukaryota</taxon>
        <taxon>Viridiplantae</taxon>
        <taxon>Streptophyta</taxon>
        <taxon>Embryophyta</taxon>
        <taxon>Tracheophyta</taxon>
        <taxon>Spermatophyta</taxon>
        <taxon>Magnoliopsida</taxon>
        <taxon>eudicotyledons</taxon>
        <taxon>Gunneridae</taxon>
        <taxon>Pentapetalae</taxon>
        <taxon>rosids</taxon>
        <taxon>fabids</taxon>
        <taxon>Rosales</taxon>
        <taxon>Rosaceae</taxon>
        <taxon>Rosoideae</taxon>
        <taxon>Rosoideae incertae sedis</taxon>
        <taxon>Rubus</taxon>
    </lineage>
</organism>
<reference evidence="3 4" key="1">
    <citation type="journal article" date="2023" name="G3 (Bethesda)">
        <title>A chromosome-length genome assembly and annotation of blackberry (Rubus argutus, cv. 'Hillquist').</title>
        <authorList>
            <person name="Bruna T."/>
            <person name="Aryal R."/>
            <person name="Dudchenko O."/>
            <person name="Sargent D.J."/>
            <person name="Mead D."/>
            <person name="Buti M."/>
            <person name="Cavallini A."/>
            <person name="Hytonen T."/>
            <person name="Andres J."/>
            <person name="Pham M."/>
            <person name="Weisz D."/>
            <person name="Mascagni F."/>
            <person name="Usai G."/>
            <person name="Natali L."/>
            <person name="Bassil N."/>
            <person name="Fernandez G.E."/>
            <person name="Lomsadze A."/>
            <person name="Armour M."/>
            <person name="Olukolu B."/>
            <person name="Poorten T."/>
            <person name="Britton C."/>
            <person name="Davik J."/>
            <person name="Ashrafi H."/>
            <person name="Aiden E.L."/>
            <person name="Borodovsky M."/>
            <person name="Worthington M."/>
        </authorList>
    </citation>
    <scope>NUCLEOTIDE SEQUENCE [LARGE SCALE GENOMIC DNA]</scope>
    <source>
        <strain evidence="3">PI 553951</strain>
    </source>
</reference>
<evidence type="ECO:0000256" key="1">
    <source>
        <dbReference type="SAM" id="Coils"/>
    </source>
</evidence>
<keyword evidence="4" id="KW-1185">Reference proteome</keyword>
<feature type="region of interest" description="Disordered" evidence="2">
    <location>
        <begin position="169"/>
        <end position="204"/>
    </location>
</feature>
<protein>
    <submittedName>
        <fullName evidence="3">Uncharacterized protein</fullName>
    </submittedName>
</protein>
<dbReference type="Proteomes" id="UP001457282">
    <property type="component" value="Unassembled WGS sequence"/>
</dbReference>
<comment type="caution">
    <text evidence="3">The sequence shown here is derived from an EMBL/GenBank/DDBJ whole genome shotgun (WGS) entry which is preliminary data.</text>
</comment>
<evidence type="ECO:0000313" key="3">
    <source>
        <dbReference type="EMBL" id="KAK9901061.1"/>
    </source>
</evidence>
<accession>A0AAW1VGQ0</accession>
<proteinExistence type="predicted"/>
<keyword evidence="1" id="KW-0175">Coiled coil</keyword>
<dbReference type="AlphaFoldDB" id="A0AAW1VGQ0"/>
<evidence type="ECO:0000256" key="2">
    <source>
        <dbReference type="SAM" id="MobiDB-lite"/>
    </source>
</evidence>
<name>A0AAW1VGQ0_RUBAR</name>
<feature type="coiled-coil region" evidence="1">
    <location>
        <begin position="113"/>
        <end position="166"/>
    </location>
</feature>
<feature type="compositionally biased region" description="Polar residues" evidence="2">
    <location>
        <begin position="179"/>
        <end position="204"/>
    </location>
</feature>